<dbReference type="Proteomes" id="UP000256561">
    <property type="component" value="Unassembled WGS sequence"/>
</dbReference>
<comment type="caution">
    <text evidence="2">The sequence shown here is derived from an EMBL/GenBank/DDBJ whole genome shotgun (WGS) entry which is preliminary data.</text>
</comment>
<evidence type="ECO:0000259" key="1">
    <source>
        <dbReference type="Pfam" id="PF12146"/>
    </source>
</evidence>
<keyword evidence="2" id="KW-0378">Hydrolase</keyword>
<dbReference type="Pfam" id="PF12146">
    <property type="entry name" value="Hydrolase_4"/>
    <property type="match status" value="1"/>
</dbReference>
<dbReference type="InterPro" id="IPR022742">
    <property type="entry name" value="Hydrolase_4"/>
</dbReference>
<evidence type="ECO:0000313" key="3">
    <source>
        <dbReference type="Proteomes" id="UP000256561"/>
    </source>
</evidence>
<dbReference type="EMBL" id="QRHA01000006">
    <property type="protein sequence ID" value="RDV25548.1"/>
    <property type="molecule type" value="Genomic_DNA"/>
</dbReference>
<sequence length="285" mass="30608">MNWILRLLSISTVGLILCSCALDVSPKSFIHQDSETKELDTTALLQAVNRAEAKISLTPVSLTNAQGILLSGVIASYPEPIVNIVFYAANGMTINNASALLAHFSRIPANILWVDYQGTGASEKAKKLQVAHLQADALQVFDYASKVFENNLPVVLHGLSMGSLLATYVAQNRSADGLVLDGAIGSVPDLVGNVVPPWSKPFTSVKIHPDLLKMNNVTMLSTYTGPLMLLVGEKDKKTPLVLSESLFAQSPSSKKELVVVPGATHGNNMKTPLVVDQYRRFVAGL</sequence>
<dbReference type="PANTHER" id="PTHR12277">
    <property type="entry name" value="ALPHA/BETA HYDROLASE DOMAIN-CONTAINING PROTEIN"/>
    <property type="match status" value="1"/>
</dbReference>
<gene>
    <name evidence="2" type="ORF">DXV75_09655</name>
</gene>
<accession>A0A3D8M750</accession>
<proteinExistence type="predicted"/>
<dbReference type="SUPFAM" id="SSF53474">
    <property type="entry name" value="alpha/beta-Hydrolases"/>
    <property type="match status" value="1"/>
</dbReference>
<dbReference type="PANTHER" id="PTHR12277:SF81">
    <property type="entry name" value="PROTEIN ABHD13"/>
    <property type="match status" value="1"/>
</dbReference>
<dbReference type="RefSeq" id="WP_115593201.1">
    <property type="nucleotide sequence ID" value="NZ_QRHA01000006.1"/>
</dbReference>
<evidence type="ECO:0000313" key="2">
    <source>
        <dbReference type="EMBL" id="RDV25548.1"/>
    </source>
</evidence>
<protein>
    <submittedName>
        <fullName evidence="2">Alpha/beta hydrolase</fullName>
    </submittedName>
</protein>
<dbReference type="PROSITE" id="PS51257">
    <property type="entry name" value="PROKAR_LIPOPROTEIN"/>
    <property type="match status" value="1"/>
</dbReference>
<reference evidence="3" key="1">
    <citation type="submission" date="2018-08" db="EMBL/GenBank/DDBJ databases">
        <authorList>
            <person name="Zhang J."/>
            <person name="Du Z.-J."/>
        </authorList>
    </citation>
    <scope>NUCLEOTIDE SEQUENCE [LARGE SCALE GENOMIC DNA]</scope>
    <source>
        <strain evidence="3">KCTC 52655</strain>
    </source>
</reference>
<dbReference type="AlphaFoldDB" id="A0A3D8M750"/>
<name>A0A3D8M750_9ALTE</name>
<dbReference type="Gene3D" id="3.40.50.1820">
    <property type="entry name" value="alpha/beta hydrolase"/>
    <property type="match status" value="1"/>
</dbReference>
<keyword evidence="3" id="KW-1185">Reference proteome</keyword>
<dbReference type="OrthoDB" id="6333756at2"/>
<dbReference type="GO" id="GO:0016787">
    <property type="term" value="F:hydrolase activity"/>
    <property type="evidence" value="ECO:0007669"/>
    <property type="project" value="UniProtKB-KW"/>
</dbReference>
<dbReference type="InterPro" id="IPR029058">
    <property type="entry name" value="AB_hydrolase_fold"/>
</dbReference>
<organism evidence="2 3">
    <name type="scientific">Alteromonas aestuariivivens</name>
    <dbReference type="NCBI Taxonomy" id="1938339"/>
    <lineage>
        <taxon>Bacteria</taxon>
        <taxon>Pseudomonadati</taxon>
        <taxon>Pseudomonadota</taxon>
        <taxon>Gammaproteobacteria</taxon>
        <taxon>Alteromonadales</taxon>
        <taxon>Alteromonadaceae</taxon>
        <taxon>Alteromonas/Salinimonas group</taxon>
        <taxon>Alteromonas</taxon>
    </lineage>
</organism>
<feature type="domain" description="Serine aminopeptidase S33" evidence="1">
    <location>
        <begin position="97"/>
        <end position="201"/>
    </location>
</feature>